<proteinExistence type="predicted"/>
<dbReference type="RefSeq" id="XP_025350482.1">
    <property type="nucleotide sequence ID" value="XM_025489120.1"/>
</dbReference>
<gene>
    <name evidence="1" type="ORF">BCV69DRAFT_115839</name>
</gene>
<accession>A0A316UDS7</accession>
<dbReference type="Proteomes" id="UP000245942">
    <property type="component" value="Unassembled WGS sequence"/>
</dbReference>
<name>A0A316UDS7_9BASI</name>
<evidence type="ECO:0000313" key="1">
    <source>
        <dbReference type="EMBL" id="PWN23322.1"/>
    </source>
</evidence>
<reference evidence="1 2" key="1">
    <citation type="journal article" date="2018" name="Mol. Biol. Evol.">
        <title>Broad Genomic Sampling Reveals a Smut Pathogenic Ancestry of the Fungal Clade Ustilaginomycotina.</title>
        <authorList>
            <person name="Kijpornyongpan T."/>
            <person name="Mondo S.J."/>
            <person name="Barry K."/>
            <person name="Sandor L."/>
            <person name="Lee J."/>
            <person name="Lipzen A."/>
            <person name="Pangilinan J."/>
            <person name="LaButti K."/>
            <person name="Hainaut M."/>
            <person name="Henrissat B."/>
            <person name="Grigoriev I.V."/>
            <person name="Spatafora J.W."/>
            <person name="Aime M.C."/>
        </authorList>
    </citation>
    <scope>NUCLEOTIDE SEQUENCE [LARGE SCALE GENOMIC DNA]</scope>
    <source>
        <strain evidence="1 2">MCA 4718</strain>
    </source>
</reference>
<protein>
    <submittedName>
        <fullName evidence="1">Uncharacterized protein</fullName>
    </submittedName>
</protein>
<evidence type="ECO:0000313" key="2">
    <source>
        <dbReference type="Proteomes" id="UP000245942"/>
    </source>
</evidence>
<keyword evidence="2" id="KW-1185">Reference proteome</keyword>
<sequence length="150" mass="16400">MTLTLCHPMRQNRASKWSVTIYLVLAGGAVSLSWSCRVLCTHARLFNLPSRSDPPHDAKSVVNSDVPRPAVNKVRLVQLQCSSVLEPRLKRYLSPASALRFAWLGCTLVPPPLPPPASMVATSAPMPRGGLIVARPGQKIQLLMLYHPTT</sequence>
<dbReference type="GeneID" id="37010854"/>
<organism evidence="1 2">
    <name type="scientific">Pseudomicrostroma glucosiphilum</name>
    <dbReference type="NCBI Taxonomy" id="1684307"/>
    <lineage>
        <taxon>Eukaryota</taxon>
        <taxon>Fungi</taxon>
        <taxon>Dikarya</taxon>
        <taxon>Basidiomycota</taxon>
        <taxon>Ustilaginomycotina</taxon>
        <taxon>Exobasidiomycetes</taxon>
        <taxon>Microstromatales</taxon>
        <taxon>Microstromatales incertae sedis</taxon>
        <taxon>Pseudomicrostroma</taxon>
    </lineage>
</organism>
<dbReference type="EMBL" id="KZ819322">
    <property type="protein sequence ID" value="PWN23322.1"/>
    <property type="molecule type" value="Genomic_DNA"/>
</dbReference>
<dbReference type="AlphaFoldDB" id="A0A316UDS7"/>